<dbReference type="Proteomes" id="UP000824890">
    <property type="component" value="Unassembled WGS sequence"/>
</dbReference>
<feature type="compositionally biased region" description="Polar residues" evidence="6">
    <location>
        <begin position="390"/>
        <end position="409"/>
    </location>
</feature>
<dbReference type="InterPro" id="IPR049914">
    <property type="entry name" value="PHD1-3/5-6"/>
</dbReference>
<evidence type="ECO:0000313" key="8">
    <source>
        <dbReference type="EMBL" id="KAH0920882.1"/>
    </source>
</evidence>
<feature type="region of interest" description="Disordered" evidence="6">
    <location>
        <begin position="119"/>
        <end position="267"/>
    </location>
</feature>
<gene>
    <name evidence="8" type="ORF">HID58_020900</name>
</gene>
<keyword evidence="1" id="KW-0479">Metal-binding</keyword>
<evidence type="ECO:0000256" key="1">
    <source>
        <dbReference type="ARBA" id="ARBA00022723"/>
    </source>
</evidence>
<organism evidence="8 9">
    <name type="scientific">Brassica napus</name>
    <name type="common">Rape</name>
    <dbReference type="NCBI Taxonomy" id="3708"/>
    <lineage>
        <taxon>Eukaryota</taxon>
        <taxon>Viridiplantae</taxon>
        <taxon>Streptophyta</taxon>
        <taxon>Embryophyta</taxon>
        <taxon>Tracheophyta</taxon>
        <taxon>Spermatophyta</taxon>
        <taxon>Magnoliopsida</taxon>
        <taxon>eudicotyledons</taxon>
        <taxon>Gunneridae</taxon>
        <taxon>Pentapetalae</taxon>
        <taxon>rosids</taxon>
        <taxon>malvids</taxon>
        <taxon>Brassicales</taxon>
        <taxon>Brassicaceae</taxon>
        <taxon>Brassiceae</taxon>
        <taxon>Brassica</taxon>
    </lineage>
</organism>
<feature type="compositionally biased region" description="Polar residues" evidence="6">
    <location>
        <begin position="416"/>
        <end position="426"/>
    </location>
</feature>
<keyword evidence="9" id="KW-1185">Reference proteome</keyword>
<dbReference type="InterPro" id="IPR019786">
    <property type="entry name" value="Zinc_finger_PHD-type_CS"/>
</dbReference>
<dbReference type="CDD" id="cd15489">
    <property type="entry name" value="PHD_SF"/>
    <property type="match status" value="1"/>
</dbReference>
<dbReference type="PANTHER" id="PTHR33304:SF18">
    <property type="entry name" value="CHROMATIN REGULATOR PHD FAMILY-RELATED"/>
    <property type="match status" value="1"/>
</dbReference>
<name>A0ABQ8CUV6_BRANA</name>
<dbReference type="SMART" id="SM00249">
    <property type="entry name" value="PHD"/>
    <property type="match status" value="1"/>
</dbReference>
<feature type="region of interest" description="Disordered" evidence="6">
    <location>
        <begin position="364"/>
        <end position="437"/>
    </location>
</feature>
<dbReference type="SUPFAM" id="SSF57903">
    <property type="entry name" value="FYVE/PHD zinc finger"/>
    <property type="match status" value="1"/>
</dbReference>
<evidence type="ECO:0000256" key="6">
    <source>
        <dbReference type="SAM" id="MobiDB-lite"/>
    </source>
</evidence>
<dbReference type="InterPro" id="IPR011011">
    <property type="entry name" value="Znf_FYVE_PHD"/>
</dbReference>
<proteinExistence type="predicted"/>
<keyword evidence="3" id="KW-0862">Zinc</keyword>
<evidence type="ECO:0000256" key="3">
    <source>
        <dbReference type="ARBA" id="ARBA00022833"/>
    </source>
</evidence>
<dbReference type="EMBL" id="JAGKQM010000006">
    <property type="protein sequence ID" value="KAH0920882.1"/>
    <property type="molecule type" value="Genomic_DNA"/>
</dbReference>
<reference evidence="8 9" key="1">
    <citation type="submission" date="2021-05" db="EMBL/GenBank/DDBJ databases">
        <title>Genome Assembly of Synthetic Allotetraploid Brassica napus Reveals Homoeologous Exchanges between Subgenomes.</title>
        <authorList>
            <person name="Davis J.T."/>
        </authorList>
    </citation>
    <scope>NUCLEOTIDE SEQUENCE [LARGE SCALE GENOMIC DNA]</scope>
    <source>
        <strain evidence="9">cv. Da-Ae</strain>
        <tissue evidence="8">Seedling</tissue>
    </source>
</reference>
<dbReference type="PROSITE" id="PS01359">
    <property type="entry name" value="ZF_PHD_1"/>
    <property type="match status" value="1"/>
</dbReference>
<feature type="compositionally biased region" description="Basic and acidic residues" evidence="6">
    <location>
        <begin position="322"/>
        <end position="332"/>
    </location>
</feature>
<dbReference type="Gene3D" id="3.30.40.10">
    <property type="entry name" value="Zinc/RING finger domain, C3HC4 (zinc finger)"/>
    <property type="match status" value="1"/>
</dbReference>
<keyword evidence="5" id="KW-0804">Transcription</keyword>
<dbReference type="InterPro" id="IPR001965">
    <property type="entry name" value="Znf_PHD"/>
</dbReference>
<keyword evidence="2" id="KW-0863">Zinc-finger</keyword>
<feature type="compositionally biased region" description="Basic and acidic residues" evidence="6">
    <location>
        <begin position="215"/>
        <end position="227"/>
    </location>
</feature>
<keyword evidence="4" id="KW-0805">Transcription regulation</keyword>
<dbReference type="PANTHER" id="PTHR33304">
    <property type="match status" value="1"/>
</dbReference>
<protein>
    <recommendedName>
        <fullName evidence="7">Zinc finger PHD-type domain-containing protein</fullName>
    </recommendedName>
</protein>
<feature type="domain" description="Zinc finger PHD-type" evidence="7">
    <location>
        <begin position="52"/>
        <end position="100"/>
    </location>
</feature>
<evidence type="ECO:0000259" key="7">
    <source>
        <dbReference type="SMART" id="SM00249"/>
    </source>
</evidence>
<evidence type="ECO:0000256" key="2">
    <source>
        <dbReference type="ARBA" id="ARBA00022771"/>
    </source>
</evidence>
<feature type="region of interest" description="Disordered" evidence="6">
    <location>
        <begin position="279"/>
        <end position="349"/>
    </location>
</feature>
<accession>A0ABQ8CUV6</accession>
<dbReference type="InterPro" id="IPR013083">
    <property type="entry name" value="Znf_RING/FYVE/PHD"/>
</dbReference>
<evidence type="ECO:0000256" key="5">
    <source>
        <dbReference type="ARBA" id="ARBA00023163"/>
    </source>
</evidence>
<dbReference type="InterPro" id="IPR056280">
    <property type="entry name" value="AIPP2-like_SPOC"/>
</dbReference>
<sequence length="628" mass="69323">MACPITTQTHYPPNIYRANPLLSYEFEYFTQTTTTTNTQNPNLNFAVKMANVCETCGDEGWVEALIFCDSCKLAAVHRHCCGITPVPIDGYVTWFCSDCDESDSASDSIQVGVEDVESLDVSSSPPIMEEHETRGIPGSIKSNESVLEMSGNEKKKKRRKIVTHSLPDDTIVENMEVSKKQDGSENGESDELVGLARNEVSVLEKSGKKKKNKKTDKGEEKKNEEGSNHVSPVLEAEGDGLQGTTSVEPMKESKKRQCSKSKEPEALNVLVGNEVSVLEKSAKKKRSQESSNHTSPVLKVVDCGHQDTASVEAMKESKKHKTSDELIGEKSEKKKKKKTNEESSNHTALVLAAKDNVACDTTDNVEPAKAQESSASRKPHGPAGLEKNEASISEDGNSTNVPDDNSCTTSKKRRLSSGNTQVTSENMELPSCKETESNMPQTNEVMLALNNGRAQPICTPVWRGSVTVKQGNNCSIHGLVAHVSNLACPKVYEKASSLRTRLSAEMLPRLEIWPPSFLKNGPPTDDSIALYFFPSHDSNSENLYYSLVDEMKKKDLGMRCLLDDAELLLFTSYQLPLPCWISLKGVPVGRFQTQKDLWTLVTRLKPLTVLYKIYNEIALSVRWIHATN</sequence>
<dbReference type="Pfam" id="PF23121">
    <property type="entry name" value="SPOC_AIPP2"/>
    <property type="match status" value="1"/>
</dbReference>
<evidence type="ECO:0000313" key="9">
    <source>
        <dbReference type="Proteomes" id="UP000824890"/>
    </source>
</evidence>
<evidence type="ECO:0000256" key="4">
    <source>
        <dbReference type="ARBA" id="ARBA00023015"/>
    </source>
</evidence>
<comment type="caution">
    <text evidence="8">The sequence shown here is derived from an EMBL/GenBank/DDBJ whole genome shotgun (WGS) entry which is preliminary data.</text>
</comment>